<proteinExistence type="predicted"/>
<protein>
    <submittedName>
        <fullName evidence="1">Uncharacterized protein</fullName>
    </submittedName>
</protein>
<evidence type="ECO:0000313" key="1">
    <source>
        <dbReference type="EMBL" id="ABX81382.1"/>
    </source>
</evidence>
<sequence>MGGSYIMKDTKVCPKCESLNIKKFDRYYASGGLAYIYVRTSSFGGVEVRLYVCSDCGYTETWIDKKDLTKIKDSKYAQKI</sequence>
<reference evidence="1 2" key="1">
    <citation type="journal article" date="2011" name="J. Bacteriol.">
        <title>Complete genome and proteome of Acholeplasma laidlawii.</title>
        <authorList>
            <person name="Lazarev V.N."/>
            <person name="Levitskii S.A."/>
            <person name="Basovskii Y.I."/>
            <person name="Chukin M.M."/>
            <person name="Akopian T.A."/>
            <person name="Vereshchagin V.V."/>
            <person name="Kostrjukova E.S."/>
            <person name="Kovaleva G.Y."/>
            <person name="Kazanov M.D."/>
            <person name="Malko D.B."/>
            <person name="Vitreschak A.G."/>
            <person name="Sernova N.V."/>
            <person name="Gelfand M.S."/>
            <person name="Demina I.A."/>
            <person name="Serebryakova M.V."/>
            <person name="Galyamina M.A."/>
            <person name="Vtyurin N.N."/>
            <person name="Rogov S.I."/>
            <person name="Alexeev D.G."/>
            <person name="Ladygina V.G."/>
            <person name="Govorun V.M."/>
        </authorList>
    </citation>
    <scope>NUCLEOTIDE SEQUENCE [LARGE SCALE GENOMIC DNA]</scope>
    <source>
        <strain evidence="1 2">PG-8A</strain>
    </source>
</reference>
<keyword evidence="2" id="KW-1185">Reference proteome</keyword>
<gene>
    <name evidence="1" type="ordered locus">ACL_0766</name>
</gene>
<evidence type="ECO:0000313" key="2">
    <source>
        <dbReference type="Proteomes" id="UP000008558"/>
    </source>
</evidence>
<dbReference type="KEGG" id="acl:ACL_0766"/>
<dbReference type="HOGENOM" id="CLU_198206_0_0_14"/>
<organism evidence="1 2">
    <name type="scientific">Acholeplasma laidlawii (strain PG-8A)</name>
    <dbReference type="NCBI Taxonomy" id="441768"/>
    <lineage>
        <taxon>Bacteria</taxon>
        <taxon>Bacillati</taxon>
        <taxon>Mycoplasmatota</taxon>
        <taxon>Mollicutes</taxon>
        <taxon>Acholeplasmatales</taxon>
        <taxon>Acholeplasmataceae</taxon>
        <taxon>Acholeplasma</taxon>
    </lineage>
</organism>
<accession>A9NGA2</accession>
<dbReference type="EMBL" id="CP000896">
    <property type="protein sequence ID" value="ABX81382.1"/>
    <property type="molecule type" value="Genomic_DNA"/>
</dbReference>
<dbReference type="AlphaFoldDB" id="A9NGA2"/>
<dbReference type="Proteomes" id="UP000008558">
    <property type="component" value="Chromosome"/>
</dbReference>
<name>A9NGA2_ACHLI</name>